<evidence type="ECO:0000313" key="2">
    <source>
        <dbReference type="Proteomes" id="UP000694005"/>
    </source>
</evidence>
<proteinExistence type="predicted"/>
<organism evidence="1 2">
    <name type="scientific">Brassica campestris</name>
    <name type="common">Field mustard</name>
    <dbReference type="NCBI Taxonomy" id="3711"/>
    <lineage>
        <taxon>Eukaryota</taxon>
        <taxon>Viridiplantae</taxon>
        <taxon>Streptophyta</taxon>
        <taxon>Embryophyta</taxon>
        <taxon>Tracheophyta</taxon>
        <taxon>Spermatophyta</taxon>
        <taxon>Magnoliopsida</taxon>
        <taxon>eudicotyledons</taxon>
        <taxon>Gunneridae</taxon>
        <taxon>Pentapetalae</taxon>
        <taxon>rosids</taxon>
        <taxon>malvids</taxon>
        <taxon>Brassicales</taxon>
        <taxon>Brassicaceae</taxon>
        <taxon>Brassiceae</taxon>
        <taxon>Brassica</taxon>
    </lineage>
</organism>
<protein>
    <submittedName>
        <fullName evidence="1">Uncharacterized protein</fullName>
    </submittedName>
</protein>
<dbReference type="Gramene" id="A06p23460.2_BraZ1">
    <property type="protein sequence ID" value="A06p23460.2_BraZ1.CDS"/>
    <property type="gene ID" value="A06g23460.2_BraZ1"/>
</dbReference>
<dbReference type="EMBL" id="LS974622">
    <property type="protein sequence ID" value="CAG7870106.1"/>
    <property type="molecule type" value="Genomic_DNA"/>
</dbReference>
<dbReference type="Proteomes" id="UP000694005">
    <property type="component" value="Chromosome A06"/>
</dbReference>
<gene>
    <name evidence="1" type="ORF">BRAPAZ1V2_A06P23460.2</name>
</gene>
<sequence>TTKSYDTVYLNDLYTVPQVDVPTYVSQIYYVNEISSRSSESKDDKDGADEFKMDNVEEYNLLNGFKVTEFRNFMR</sequence>
<dbReference type="AlphaFoldDB" id="A0A8D9G6R1"/>
<name>A0A8D9G6R1_BRACM</name>
<accession>A0A8D9G6R1</accession>
<feature type="non-terminal residue" evidence="1">
    <location>
        <position position="75"/>
    </location>
</feature>
<reference evidence="1 2" key="1">
    <citation type="submission" date="2021-07" db="EMBL/GenBank/DDBJ databases">
        <authorList>
            <consortium name="Genoscope - CEA"/>
            <person name="William W."/>
        </authorList>
    </citation>
    <scope>NUCLEOTIDE SEQUENCE [LARGE SCALE GENOMIC DNA]</scope>
</reference>
<evidence type="ECO:0000313" key="1">
    <source>
        <dbReference type="EMBL" id="CAG7870106.1"/>
    </source>
</evidence>